<dbReference type="InterPro" id="IPR025293">
    <property type="entry name" value="YfiR/HmsC-like"/>
</dbReference>
<dbReference type="AlphaFoldDB" id="A0A1W1HIY9"/>
<dbReference type="RefSeq" id="WP_080802029.1">
    <property type="nucleotide sequence ID" value="NZ_LT828542.1"/>
</dbReference>
<evidence type="ECO:0008006" key="3">
    <source>
        <dbReference type="Google" id="ProtNLM"/>
    </source>
</evidence>
<dbReference type="Pfam" id="PF13689">
    <property type="entry name" value="DUF4154"/>
    <property type="match status" value="1"/>
</dbReference>
<name>A0A1W1HIY9_9BACT</name>
<keyword evidence="2" id="KW-1185">Reference proteome</keyword>
<proteinExistence type="predicted"/>
<protein>
    <recommendedName>
        <fullName evidence="3">Transmembrane protein</fullName>
    </recommendedName>
</protein>
<dbReference type="Proteomes" id="UP000191931">
    <property type="component" value="Unassembled WGS sequence"/>
</dbReference>
<sequence>MQMILKYSLLIFILIFPLISISANIKPISLDNFDLIVTSTSAQQEKHHEYLLKSAFLERFTRFVQWPVPFSEINKKEPFIIGVIGPNPFGDILQAVFSRHPIKEHPVSIRLLNRIEDIQGCHMLFIGKTDDHTLSRIIEFSKKFPVLTVSDNTGYALKGVHINMYIEEEQIRFEINNRSASESGLKISYLLLKVARIVDTGKGNT</sequence>
<evidence type="ECO:0000313" key="1">
    <source>
        <dbReference type="EMBL" id="SLM32385.1"/>
    </source>
</evidence>
<dbReference type="EMBL" id="FWEV01000308">
    <property type="protein sequence ID" value="SLM32385.1"/>
    <property type="molecule type" value="Genomic_DNA"/>
</dbReference>
<accession>A0A1W1HIY9</accession>
<gene>
    <name evidence="1" type="ORF">MTBBW1_640026</name>
</gene>
<dbReference type="OrthoDB" id="9803365at2"/>
<organism evidence="1 2">
    <name type="scientific">Desulfamplus magnetovallimortis</name>
    <dbReference type="NCBI Taxonomy" id="1246637"/>
    <lineage>
        <taxon>Bacteria</taxon>
        <taxon>Pseudomonadati</taxon>
        <taxon>Thermodesulfobacteriota</taxon>
        <taxon>Desulfobacteria</taxon>
        <taxon>Desulfobacterales</taxon>
        <taxon>Desulfobacteraceae</taxon>
        <taxon>Desulfamplus</taxon>
    </lineage>
</organism>
<dbReference type="STRING" id="1246637.MTBBW1_640026"/>
<evidence type="ECO:0000313" key="2">
    <source>
        <dbReference type="Proteomes" id="UP000191931"/>
    </source>
</evidence>
<reference evidence="1 2" key="1">
    <citation type="submission" date="2017-03" db="EMBL/GenBank/DDBJ databases">
        <authorList>
            <person name="Afonso C.L."/>
            <person name="Miller P.J."/>
            <person name="Scott M.A."/>
            <person name="Spackman E."/>
            <person name="Goraichik I."/>
            <person name="Dimitrov K.M."/>
            <person name="Suarez D.L."/>
            <person name="Swayne D.E."/>
        </authorList>
    </citation>
    <scope>NUCLEOTIDE SEQUENCE [LARGE SCALE GENOMIC DNA]</scope>
    <source>
        <strain evidence="1">PRJEB14757</strain>
    </source>
</reference>